<dbReference type="Gene3D" id="3.30.40.10">
    <property type="entry name" value="Zinc/RING finger domain, C3HC4 (zinc finger)"/>
    <property type="match status" value="1"/>
</dbReference>
<reference evidence="6 7" key="1">
    <citation type="submission" date="2021-06" db="EMBL/GenBank/DDBJ databases">
        <authorList>
            <person name="Palmer J.M."/>
        </authorList>
    </citation>
    <scope>NUCLEOTIDE SEQUENCE [LARGE SCALE GENOMIC DNA]</scope>
    <source>
        <strain evidence="6 7">GA_2019</strain>
        <tissue evidence="6">Muscle</tissue>
    </source>
</reference>
<dbReference type="InterPro" id="IPR013083">
    <property type="entry name" value="Znf_RING/FYVE/PHD"/>
</dbReference>
<evidence type="ECO:0000259" key="5">
    <source>
        <dbReference type="SMART" id="SM00249"/>
    </source>
</evidence>
<organism evidence="6 7">
    <name type="scientific">Goodea atripinnis</name>
    <dbReference type="NCBI Taxonomy" id="208336"/>
    <lineage>
        <taxon>Eukaryota</taxon>
        <taxon>Metazoa</taxon>
        <taxon>Chordata</taxon>
        <taxon>Craniata</taxon>
        <taxon>Vertebrata</taxon>
        <taxon>Euteleostomi</taxon>
        <taxon>Actinopterygii</taxon>
        <taxon>Neopterygii</taxon>
        <taxon>Teleostei</taxon>
        <taxon>Neoteleostei</taxon>
        <taxon>Acanthomorphata</taxon>
        <taxon>Ovalentaria</taxon>
        <taxon>Atherinomorphae</taxon>
        <taxon>Cyprinodontiformes</taxon>
        <taxon>Goodeidae</taxon>
        <taxon>Goodea</taxon>
    </lineage>
</organism>
<keyword evidence="2" id="KW-0863">Zinc-finger</keyword>
<feature type="non-terminal residue" evidence="6">
    <location>
        <position position="1"/>
    </location>
</feature>
<evidence type="ECO:0000256" key="2">
    <source>
        <dbReference type="ARBA" id="ARBA00022771"/>
    </source>
</evidence>
<dbReference type="Pfam" id="PF00628">
    <property type="entry name" value="PHD"/>
    <property type="match status" value="1"/>
</dbReference>
<keyword evidence="1" id="KW-0479">Metal-binding</keyword>
<comment type="caution">
    <text evidence="6">The sequence shown here is derived from an EMBL/GenBank/DDBJ whole genome shotgun (WGS) entry which is preliminary data.</text>
</comment>
<keyword evidence="3" id="KW-0862">Zinc</keyword>
<protein>
    <recommendedName>
        <fullName evidence="5">Zinc finger PHD-type domain-containing protein</fullName>
    </recommendedName>
</protein>
<dbReference type="SUPFAM" id="SSF57903">
    <property type="entry name" value="FYVE/PHD zinc finger"/>
    <property type="match status" value="1"/>
</dbReference>
<evidence type="ECO:0000256" key="4">
    <source>
        <dbReference type="SAM" id="MobiDB-lite"/>
    </source>
</evidence>
<evidence type="ECO:0000313" key="7">
    <source>
        <dbReference type="Proteomes" id="UP001476798"/>
    </source>
</evidence>
<dbReference type="InterPro" id="IPR001965">
    <property type="entry name" value="Znf_PHD"/>
</dbReference>
<dbReference type="PANTHER" id="PTHR46510">
    <property type="entry name" value="BROMODOMAIN ADJACENT TO ZINC FINGER DOMAIN PROTEIN 1A"/>
    <property type="match status" value="1"/>
</dbReference>
<feature type="domain" description="Zinc finger PHD-type" evidence="5">
    <location>
        <begin position="210"/>
        <end position="247"/>
    </location>
</feature>
<keyword evidence="7" id="KW-1185">Reference proteome</keyword>
<feature type="region of interest" description="Disordered" evidence="4">
    <location>
        <begin position="249"/>
        <end position="289"/>
    </location>
</feature>
<dbReference type="EMBL" id="JAHRIO010083408">
    <property type="protein sequence ID" value="MEQ2186278.1"/>
    <property type="molecule type" value="Genomic_DNA"/>
</dbReference>
<dbReference type="InterPro" id="IPR011011">
    <property type="entry name" value="Znf_FYVE_PHD"/>
</dbReference>
<gene>
    <name evidence="6" type="ORF">GOODEAATRI_026985</name>
</gene>
<dbReference type="InterPro" id="IPR019787">
    <property type="entry name" value="Znf_PHD-finger"/>
</dbReference>
<sequence length="289" mass="32227">TGSSPKPLNAQGVPVNRPNQWYFYSSIEEVDQLIEALNPRDEAERSPCPAPADTLMEVRLRDLLLDLEDRIHQGSLGTLKVMGRQVWRSALEAGNYELLGTDGKDNATINGQVEPMEMDSVQLRARDRCSDRLLELKSEASATCGTSGSETPQVISSSVRILAQALCHIEQGIERRFLKPPLDIPVIVVFVHLSSLERSILWSRSVLNARCRICRRKGDADNMLLCDGCDRGHHTHCLRPRLKARHRGNARLSNEVLAPKSNVKSSPGQREVSKRPSAGETSNYLTNWQ</sequence>
<evidence type="ECO:0000256" key="3">
    <source>
        <dbReference type="ARBA" id="ARBA00022833"/>
    </source>
</evidence>
<dbReference type="SMART" id="SM00249">
    <property type="entry name" value="PHD"/>
    <property type="match status" value="1"/>
</dbReference>
<dbReference type="InterPro" id="IPR047171">
    <property type="entry name" value="BAZ1A"/>
</dbReference>
<evidence type="ECO:0000256" key="1">
    <source>
        <dbReference type="ARBA" id="ARBA00022723"/>
    </source>
</evidence>
<dbReference type="PANTHER" id="PTHR46510:SF1">
    <property type="entry name" value="BROMODOMAIN ADJACENT TO ZINC FINGER DOMAIN PROTEIN 1A"/>
    <property type="match status" value="1"/>
</dbReference>
<evidence type="ECO:0000313" key="6">
    <source>
        <dbReference type="EMBL" id="MEQ2186278.1"/>
    </source>
</evidence>
<name>A0ABV0PS88_9TELE</name>
<feature type="compositionally biased region" description="Polar residues" evidence="4">
    <location>
        <begin position="279"/>
        <end position="289"/>
    </location>
</feature>
<accession>A0ABV0PS88</accession>
<dbReference type="Proteomes" id="UP001476798">
    <property type="component" value="Unassembled WGS sequence"/>
</dbReference>
<proteinExistence type="predicted"/>